<organism evidence="1 2">
    <name type="scientific">[Mycobacterium] vasticus</name>
    <dbReference type="NCBI Taxonomy" id="2875777"/>
    <lineage>
        <taxon>Bacteria</taxon>
        <taxon>Bacillati</taxon>
        <taxon>Actinomycetota</taxon>
        <taxon>Actinomycetes</taxon>
        <taxon>Mycobacteriales</taxon>
        <taxon>Mycobacteriaceae</taxon>
        <taxon>Mycolicibacter</taxon>
    </lineage>
</organism>
<comment type="caution">
    <text evidence="1">The sequence shown here is derived from an EMBL/GenBank/DDBJ whole genome shotgun (WGS) entry which is preliminary data.</text>
</comment>
<dbReference type="Proteomes" id="UP001299283">
    <property type="component" value="Unassembled WGS sequence"/>
</dbReference>
<dbReference type="RefSeq" id="WP_225398584.1">
    <property type="nucleotide sequence ID" value="NZ_JAYJJQ010000012.1"/>
</dbReference>
<evidence type="ECO:0000313" key="2">
    <source>
        <dbReference type="Proteomes" id="UP001299283"/>
    </source>
</evidence>
<name>A0ABU5YYJ0_9MYCO</name>
<keyword evidence="2" id="KW-1185">Reference proteome</keyword>
<dbReference type="EMBL" id="JAYJJQ010000012">
    <property type="protein sequence ID" value="MEB3070197.1"/>
    <property type="molecule type" value="Genomic_DNA"/>
</dbReference>
<sequence length="148" mass="16563">MRTEETSALAAFPEGVVTAIDPDGYPVSVRQNLLSYDATTGEMYVSWPDGVAVAAGPANLLCHSHDERLWNIRALQIKGRLERRGGDWVFIGTAVTPPANMVVVLWRAARSNRAAGQRYLEKRGLQRPQVNWAAIKEMHRRVRLEQPD</sequence>
<evidence type="ECO:0000313" key="1">
    <source>
        <dbReference type="EMBL" id="MEB3070197.1"/>
    </source>
</evidence>
<accession>A0ABU5YYJ0</accession>
<gene>
    <name evidence="1" type="ORF">K5L39_13480</name>
</gene>
<protein>
    <submittedName>
        <fullName evidence="1">Uncharacterized protein</fullName>
    </submittedName>
</protein>
<reference evidence="1 2" key="1">
    <citation type="submission" date="2023-12" db="EMBL/GenBank/DDBJ databases">
        <title>Description of new species of Mycobacterium terrae complex isolated from sewage at the Sao Paulo Zoological Park Foundation in Brazil.</title>
        <authorList>
            <person name="Romagnoli C.L."/>
            <person name="Conceicao E.C."/>
            <person name="Machado E."/>
            <person name="Barreto L.B.P.F."/>
            <person name="Sharma A."/>
            <person name="Silva N.M."/>
            <person name="Marques L.E."/>
            <person name="Juliana M.A."/>
            <person name="Lourenco M.C.S."/>
            <person name="Digiampietri L.A."/>
            <person name="Suffys P.N."/>
            <person name="Viana-Niero C."/>
        </authorList>
    </citation>
    <scope>NUCLEOTIDE SEQUENCE [LARGE SCALE GENOMIC DNA]</scope>
    <source>
        <strain evidence="1 2">MYC017</strain>
    </source>
</reference>
<proteinExistence type="predicted"/>